<dbReference type="SUPFAM" id="SSF63829">
    <property type="entry name" value="Calcium-dependent phosphotriesterase"/>
    <property type="match status" value="1"/>
</dbReference>
<dbReference type="PANTHER" id="PTHR11799:SF12">
    <property type="entry name" value="PARAOXONASE-RELATED"/>
    <property type="match status" value="1"/>
</dbReference>
<proteinExistence type="inferred from homology"/>
<dbReference type="InterPro" id="IPR011042">
    <property type="entry name" value="6-blade_b-propeller_TolB-like"/>
</dbReference>
<sequence length="442" mass="48917">MEGITAKVAFTAVTTILAAYFILPWALKYPVLLGKTRVWEPDPQFTNLHETCIALHPSKLHGCEKFKIIGDILFAACVSDWESRKKWFPPMGDLDISLGDKGIIRDSLYTVDLRVSLSMMAKGVCGPELLRINADGDSFYIFGFVLKGMDVVEVAPGDFSIYMVNHRRDASVVESFSYKSGSGEASYLATYNGVQQGLINPNDIFAVSVPSPGSSPQNEFFVTNDHYFRSSRLGRMLEKYLRLPTGSVYYHSKSTGFRKVLRGFSNANGIAGFNNRQLDSANVLSNMVFVASILEGTVTAYRYVSGRVVEKGGLVKLREFAFDFVMDNLAISQDGRWLYITGHGEPAKLDSHWRSPAEVPSASVSYRMSLTELGAYFGNKGEMGESRVEKIVVDRMGLIGNASTTAVGDDILNKFWISGLTFRGIMECSLYTSALHEEEEAD</sequence>
<keyword evidence="4" id="KW-0325">Glycoprotein</keyword>
<dbReference type="EMBL" id="WIQZ01000163">
    <property type="protein sequence ID" value="KAF3119957.1"/>
    <property type="molecule type" value="Genomic_DNA"/>
</dbReference>
<feature type="binding site" evidence="5">
    <location>
        <position position="202"/>
    </location>
    <ligand>
        <name>Ca(2+)</name>
        <dbReference type="ChEBI" id="CHEBI:29108"/>
        <label>1</label>
        <note>catalytic</note>
    </ligand>
</feature>
<evidence type="ECO:0000313" key="7">
    <source>
        <dbReference type="EMBL" id="KAF3119957.1"/>
    </source>
</evidence>
<dbReference type="GO" id="GO:0046872">
    <property type="term" value="F:metal ion binding"/>
    <property type="evidence" value="ECO:0007669"/>
    <property type="project" value="UniProtKB-KW"/>
</dbReference>
<feature type="transmembrane region" description="Helical" evidence="6">
    <location>
        <begin position="6"/>
        <end position="27"/>
    </location>
</feature>
<dbReference type="AlphaFoldDB" id="A0A7C8JI87"/>
<organism evidence="7 8">
    <name type="scientific">Orbilia oligospora</name>
    <name type="common">Nematode-trapping fungus</name>
    <name type="synonym">Arthrobotrys oligospora</name>
    <dbReference type="NCBI Taxonomy" id="2813651"/>
    <lineage>
        <taxon>Eukaryota</taxon>
        <taxon>Fungi</taxon>
        <taxon>Dikarya</taxon>
        <taxon>Ascomycota</taxon>
        <taxon>Pezizomycotina</taxon>
        <taxon>Orbiliomycetes</taxon>
        <taxon>Orbiliales</taxon>
        <taxon>Orbiliaceae</taxon>
        <taxon>Orbilia</taxon>
    </lineage>
</organism>
<comment type="caution">
    <text evidence="7">The sequence shown here is derived from an EMBL/GenBank/DDBJ whole genome shotgun (WGS) entry which is preliminary data.</text>
</comment>
<keyword evidence="2" id="KW-0378">Hydrolase</keyword>
<dbReference type="Proteomes" id="UP000480548">
    <property type="component" value="Unassembled WGS sequence"/>
</dbReference>
<name>A0A7C8JI87_ORBOL</name>
<keyword evidence="5" id="KW-0106">Calcium</keyword>
<feature type="binding site" evidence="5">
    <location>
        <position position="327"/>
    </location>
    <ligand>
        <name>Ca(2+)</name>
        <dbReference type="ChEBI" id="CHEBI:29108"/>
        <label>1</label>
        <note>catalytic</note>
    </ligand>
</feature>
<evidence type="ECO:0000256" key="5">
    <source>
        <dbReference type="PIRSR" id="PIRSR602640-2"/>
    </source>
</evidence>
<feature type="binding site" evidence="5">
    <location>
        <position position="203"/>
    </location>
    <ligand>
        <name>Ca(2+)</name>
        <dbReference type="ChEBI" id="CHEBI:29108"/>
        <label>1</label>
        <note>catalytic</note>
    </ligand>
</feature>
<dbReference type="Pfam" id="PF01731">
    <property type="entry name" value="Arylesterase"/>
    <property type="match status" value="1"/>
</dbReference>
<evidence type="ECO:0000256" key="4">
    <source>
        <dbReference type="ARBA" id="ARBA00023180"/>
    </source>
</evidence>
<comment type="similarity">
    <text evidence="1">Belongs to the paraoxonase family.</text>
</comment>
<keyword evidence="6" id="KW-0812">Transmembrane</keyword>
<feature type="binding site" evidence="5">
    <location>
        <position position="328"/>
    </location>
    <ligand>
        <name>Ca(2+)</name>
        <dbReference type="ChEBI" id="CHEBI:29108"/>
        <label>1</label>
        <note>catalytic</note>
    </ligand>
</feature>
<dbReference type="GO" id="GO:0004064">
    <property type="term" value="F:arylesterase activity"/>
    <property type="evidence" value="ECO:0007669"/>
    <property type="project" value="InterPro"/>
</dbReference>
<dbReference type="PANTHER" id="PTHR11799">
    <property type="entry name" value="PARAOXONASE"/>
    <property type="match status" value="1"/>
</dbReference>
<dbReference type="InterPro" id="IPR051288">
    <property type="entry name" value="Serum_paraoxonase/arylesterase"/>
</dbReference>
<evidence type="ECO:0000313" key="8">
    <source>
        <dbReference type="Proteomes" id="UP000480548"/>
    </source>
</evidence>
<keyword evidence="5" id="KW-0479">Metal-binding</keyword>
<protein>
    <submittedName>
        <fullName evidence="7">Serum paraoxonase/arylesterase 2</fullName>
    </submittedName>
</protein>
<feature type="binding site" evidence="5">
    <location>
        <position position="268"/>
    </location>
    <ligand>
        <name>Ca(2+)</name>
        <dbReference type="ChEBI" id="CHEBI:29108"/>
        <label>1</label>
        <note>catalytic</note>
    </ligand>
</feature>
<keyword evidence="6" id="KW-0472">Membrane</keyword>
<evidence type="ECO:0000256" key="3">
    <source>
        <dbReference type="ARBA" id="ARBA00023157"/>
    </source>
</evidence>
<accession>A0A7C8JI87</accession>
<keyword evidence="3" id="KW-1015">Disulfide bond</keyword>
<comment type="cofactor">
    <cofactor evidence="5">
        <name>Ca(2+)</name>
        <dbReference type="ChEBI" id="CHEBI:29108"/>
    </cofactor>
    <text evidence="5">Binds 2 calcium ions per subunit.</text>
</comment>
<evidence type="ECO:0000256" key="6">
    <source>
        <dbReference type="SAM" id="Phobius"/>
    </source>
</evidence>
<evidence type="ECO:0000256" key="2">
    <source>
        <dbReference type="ARBA" id="ARBA00022801"/>
    </source>
</evidence>
<dbReference type="InterPro" id="IPR002640">
    <property type="entry name" value="Arylesterase"/>
</dbReference>
<reference evidence="7 8" key="1">
    <citation type="submission" date="2019-06" db="EMBL/GenBank/DDBJ databases">
        <authorList>
            <person name="Palmer J.M."/>
        </authorList>
    </citation>
    <scope>NUCLEOTIDE SEQUENCE [LARGE SCALE GENOMIC DNA]</scope>
    <source>
        <strain evidence="7 8">TWF703</strain>
    </source>
</reference>
<evidence type="ECO:0000256" key="1">
    <source>
        <dbReference type="ARBA" id="ARBA00008595"/>
    </source>
</evidence>
<dbReference type="Gene3D" id="2.120.10.30">
    <property type="entry name" value="TolB, C-terminal domain"/>
    <property type="match status" value="1"/>
</dbReference>
<gene>
    <name evidence="7" type="primary">PON2</name>
    <name evidence="7" type="ORF">TWF703_002966</name>
</gene>
<keyword evidence="6" id="KW-1133">Transmembrane helix</keyword>